<dbReference type="OrthoDB" id="9798629at2"/>
<dbReference type="Proteomes" id="UP000319897">
    <property type="component" value="Unassembled WGS sequence"/>
</dbReference>
<proteinExistence type="inferred from homology"/>
<keyword evidence="4 7" id="KW-0812">Transmembrane</keyword>
<dbReference type="GO" id="GO:0005886">
    <property type="term" value="C:plasma membrane"/>
    <property type="evidence" value="ECO:0007669"/>
    <property type="project" value="UniProtKB-SubCell"/>
</dbReference>
<evidence type="ECO:0000313" key="9">
    <source>
        <dbReference type="EMBL" id="TPE60471.1"/>
    </source>
</evidence>
<evidence type="ECO:0000256" key="6">
    <source>
        <dbReference type="ARBA" id="ARBA00023136"/>
    </source>
</evidence>
<gene>
    <name evidence="9" type="ORF">FJQ54_10720</name>
</gene>
<evidence type="ECO:0000256" key="8">
    <source>
        <dbReference type="SAM" id="Phobius"/>
    </source>
</evidence>
<dbReference type="EMBL" id="VFSU01000026">
    <property type="protein sequence ID" value="TPE60471.1"/>
    <property type="molecule type" value="Genomic_DNA"/>
</dbReference>
<sequence>MAEINVTPMVDVMLVLLIIFMVAAPLLVTGVAVDLPKTAAKALPSDNQPISITIDARGQRSIGDEVMSDAAFAARLAALQEARGTDARVVIRADAALPYGQVAALLADVTGSGFTRVALVNQPRSSDEPAG</sequence>
<dbReference type="Gene3D" id="3.30.420.270">
    <property type="match status" value="1"/>
</dbReference>
<keyword evidence="6 8" id="KW-0472">Membrane</keyword>
<comment type="subcellular location">
    <subcellularLocation>
        <location evidence="1">Cell membrane</location>
        <topology evidence="1">Single-pass membrane protein</topology>
    </subcellularLocation>
    <subcellularLocation>
        <location evidence="7">Cell membrane</location>
        <topology evidence="7">Single-pass type II membrane protein</topology>
    </subcellularLocation>
</comment>
<dbReference type="PANTHER" id="PTHR30558:SF7">
    <property type="entry name" value="TOL-PAL SYSTEM PROTEIN TOLR"/>
    <property type="match status" value="1"/>
</dbReference>
<dbReference type="PANTHER" id="PTHR30558">
    <property type="entry name" value="EXBD MEMBRANE COMPONENT OF PMF-DRIVEN MACROMOLECULE IMPORT SYSTEM"/>
    <property type="match status" value="1"/>
</dbReference>
<reference evidence="9 10" key="1">
    <citation type="submission" date="2019-06" db="EMBL/GenBank/DDBJ databases">
        <authorList>
            <person name="Lee I."/>
            <person name="Jang G.I."/>
            <person name="Hwang C.Y."/>
        </authorList>
    </citation>
    <scope>NUCLEOTIDE SEQUENCE [LARGE SCALE GENOMIC DNA]</scope>
    <source>
        <strain evidence="9 10">PAMC 28131</strain>
    </source>
</reference>
<comment type="caution">
    <text evidence="9">The sequence shown here is derived from an EMBL/GenBank/DDBJ whole genome shotgun (WGS) entry which is preliminary data.</text>
</comment>
<keyword evidence="5 8" id="KW-1133">Transmembrane helix</keyword>
<dbReference type="Pfam" id="PF02472">
    <property type="entry name" value="ExbD"/>
    <property type="match status" value="1"/>
</dbReference>
<accession>A0A501XIK3</accession>
<organism evidence="9 10">
    <name type="scientific">Sandaracinobacter neustonicus</name>
    <dbReference type="NCBI Taxonomy" id="1715348"/>
    <lineage>
        <taxon>Bacteria</taxon>
        <taxon>Pseudomonadati</taxon>
        <taxon>Pseudomonadota</taxon>
        <taxon>Alphaproteobacteria</taxon>
        <taxon>Sphingomonadales</taxon>
        <taxon>Sphingosinicellaceae</taxon>
        <taxon>Sandaracinobacter</taxon>
    </lineage>
</organism>
<evidence type="ECO:0000256" key="4">
    <source>
        <dbReference type="ARBA" id="ARBA00022692"/>
    </source>
</evidence>
<keyword evidence="10" id="KW-1185">Reference proteome</keyword>
<protein>
    <submittedName>
        <fullName evidence="9">ExbD/TolR family protein</fullName>
    </submittedName>
</protein>
<keyword evidence="7" id="KW-0653">Protein transport</keyword>
<comment type="similarity">
    <text evidence="2 7">Belongs to the ExbD/TolR family.</text>
</comment>
<evidence type="ECO:0000256" key="1">
    <source>
        <dbReference type="ARBA" id="ARBA00004162"/>
    </source>
</evidence>
<dbReference type="GO" id="GO:0022857">
    <property type="term" value="F:transmembrane transporter activity"/>
    <property type="evidence" value="ECO:0007669"/>
    <property type="project" value="InterPro"/>
</dbReference>
<dbReference type="InterPro" id="IPR003400">
    <property type="entry name" value="ExbD"/>
</dbReference>
<dbReference type="RefSeq" id="WP_140928407.1">
    <property type="nucleotide sequence ID" value="NZ_VFSU01000026.1"/>
</dbReference>
<keyword evidence="3" id="KW-1003">Cell membrane</keyword>
<name>A0A501XIK3_9SPHN</name>
<keyword evidence="7" id="KW-0813">Transport</keyword>
<feature type="transmembrane region" description="Helical" evidence="8">
    <location>
        <begin position="12"/>
        <end position="33"/>
    </location>
</feature>
<evidence type="ECO:0000256" key="3">
    <source>
        <dbReference type="ARBA" id="ARBA00022475"/>
    </source>
</evidence>
<evidence type="ECO:0000313" key="10">
    <source>
        <dbReference type="Proteomes" id="UP000319897"/>
    </source>
</evidence>
<evidence type="ECO:0000256" key="2">
    <source>
        <dbReference type="ARBA" id="ARBA00005811"/>
    </source>
</evidence>
<evidence type="ECO:0000256" key="5">
    <source>
        <dbReference type="ARBA" id="ARBA00022989"/>
    </source>
</evidence>
<dbReference type="AlphaFoldDB" id="A0A501XIK3"/>
<dbReference type="GO" id="GO:0015031">
    <property type="term" value="P:protein transport"/>
    <property type="evidence" value="ECO:0007669"/>
    <property type="project" value="UniProtKB-KW"/>
</dbReference>
<evidence type="ECO:0000256" key="7">
    <source>
        <dbReference type="RuleBase" id="RU003879"/>
    </source>
</evidence>